<comment type="caution">
    <text evidence="2">The sequence shown here is derived from an EMBL/GenBank/DDBJ whole genome shotgun (WGS) entry which is preliminary data.</text>
</comment>
<sequence>MLGALQLDIMAAFVVVLVPMGMVRWHLSRNKMLFFSGALFITLAIDVHLTPYFPSVTDFVSSVSSVVIFDTRHSFGSVEMVRDRDGAAVGLQWCAAGFRGSSCVVRSRWV</sequence>
<name>A0A7J6DSP0_CANSA</name>
<keyword evidence="5" id="KW-1185">Reference proteome</keyword>
<dbReference type="AlphaFoldDB" id="A0A7J6DSP0"/>
<accession>A0A7J6DSP0</accession>
<dbReference type="Proteomes" id="UP000583929">
    <property type="component" value="Unassembled WGS sequence"/>
</dbReference>
<evidence type="ECO:0000313" key="2">
    <source>
        <dbReference type="EMBL" id="KAF4349016.1"/>
    </source>
</evidence>
<keyword evidence="1" id="KW-1133">Transmembrane helix</keyword>
<evidence type="ECO:0000256" key="1">
    <source>
        <dbReference type="SAM" id="Phobius"/>
    </source>
</evidence>
<keyword evidence="1" id="KW-0812">Transmembrane</keyword>
<gene>
    <name evidence="3" type="ORF">F8388_023314</name>
    <name evidence="2" type="ORF">G4B88_012756</name>
</gene>
<dbReference type="EMBL" id="JAATIP010000014">
    <property type="protein sequence ID" value="KAF4393510.1"/>
    <property type="molecule type" value="Genomic_DNA"/>
</dbReference>
<evidence type="ECO:0000313" key="5">
    <source>
        <dbReference type="Proteomes" id="UP000583929"/>
    </source>
</evidence>
<feature type="transmembrane region" description="Helical" evidence="1">
    <location>
        <begin position="32"/>
        <end position="53"/>
    </location>
</feature>
<dbReference type="EMBL" id="JAATIQ010000655">
    <property type="protein sequence ID" value="KAF4349016.1"/>
    <property type="molecule type" value="Genomic_DNA"/>
</dbReference>
<proteinExistence type="predicted"/>
<protein>
    <submittedName>
        <fullName evidence="2">Uncharacterized protein</fullName>
    </submittedName>
</protein>
<evidence type="ECO:0000313" key="4">
    <source>
        <dbReference type="Proteomes" id="UP000525078"/>
    </source>
</evidence>
<evidence type="ECO:0000313" key="3">
    <source>
        <dbReference type="EMBL" id="KAF4393510.1"/>
    </source>
</evidence>
<keyword evidence="1" id="KW-0472">Membrane</keyword>
<feature type="transmembrane region" description="Helical" evidence="1">
    <location>
        <begin position="6"/>
        <end position="25"/>
    </location>
</feature>
<reference evidence="4 5" key="1">
    <citation type="journal article" date="2020" name="bioRxiv">
        <title>Sequence and annotation of 42 cannabis genomes reveals extensive copy number variation in cannabinoid synthesis and pathogen resistance genes.</title>
        <authorList>
            <person name="Mckernan K.J."/>
            <person name="Helbert Y."/>
            <person name="Kane L.T."/>
            <person name="Ebling H."/>
            <person name="Zhang L."/>
            <person name="Liu B."/>
            <person name="Eaton Z."/>
            <person name="Mclaughlin S."/>
            <person name="Kingan S."/>
            <person name="Baybayan P."/>
            <person name="Concepcion G."/>
            <person name="Jordan M."/>
            <person name="Riva A."/>
            <person name="Barbazuk W."/>
            <person name="Harkins T."/>
        </authorList>
    </citation>
    <scope>NUCLEOTIDE SEQUENCE [LARGE SCALE GENOMIC DNA]</scope>
    <source>
        <strain evidence="4 5">cv. Jamaican Lion 4</strain>
        <strain evidence="2">Father</strain>
        <strain evidence="3">Mother</strain>
        <tissue evidence="2">Leaf</tissue>
    </source>
</reference>
<dbReference type="Proteomes" id="UP000525078">
    <property type="component" value="Unassembled WGS sequence"/>
</dbReference>
<organism evidence="2 5">
    <name type="scientific">Cannabis sativa</name>
    <name type="common">Hemp</name>
    <name type="synonym">Marijuana</name>
    <dbReference type="NCBI Taxonomy" id="3483"/>
    <lineage>
        <taxon>Eukaryota</taxon>
        <taxon>Viridiplantae</taxon>
        <taxon>Streptophyta</taxon>
        <taxon>Embryophyta</taxon>
        <taxon>Tracheophyta</taxon>
        <taxon>Spermatophyta</taxon>
        <taxon>Magnoliopsida</taxon>
        <taxon>eudicotyledons</taxon>
        <taxon>Gunneridae</taxon>
        <taxon>Pentapetalae</taxon>
        <taxon>rosids</taxon>
        <taxon>fabids</taxon>
        <taxon>Rosales</taxon>
        <taxon>Cannabaceae</taxon>
        <taxon>Cannabis</taxon>
    </lineage>
</organism>